<dbReference type="FunFam" id="3.30.200.20:FF:000042">
    <property type="entry name" value="Aurora kinase A"/>
    <property type="match status" value="1"/>
</dbReference>
<dbReference type="GO" id="GO:0005952">
    <property type="term" value="C:cAMP-dependent protein kinase complex"/>
    <property type="evidence" value="ECO:0007669"/>
    <property type="project" value="TreeGrafter"/>
</dbReference>
<dbReference type="Gene3D" id="3.30.200.20">
    <property type="entry name" value="Phosphorylase Kinase, domain 1"/>
    <property type="match status" value="2"/>
</dbReference>
<comment type="similarity">
    <text evidence="7">Belongs to the protein kinase superfamily.</text>
</comment>
<evidence type="ECO:0000256" key="5">
    <source>
        <dbReference type="ARBA" id="ARBA00022840"/>
    </source>
</evidence>
<evidence type="ECO:0000256" key="1">
    <source>
        <dbReference type="ARBA" id="ARBA00022527"/>
    </source>
</evidence>
<dbReference type="InterPro" id="IPR017441">
    <property type="entry name" value="Protein_kinase_ATP_BS"/>
</dbReference>
<dbReference type="InterPro" id="IPR000961">
    <property type="entry name" value="AGC-kinase_C"/>
</dbReference>
<proteinExistence type="inferred from homology"/>
<feature type="binding site" evidence="6">
    <location>
        <position position="87"/>
    </location>
    <ligand>
        <name>ATP</name>
        <dbReference type="ChEBI" id="CHEBI:30616"/>
    </ligand>
</feature>
<dbReference type="GO" id="GO:0004691">
    <property type="term" value="F:cAMP-dependent protein kinase activity"/>
    <property type="evidence" value="ECO:0007669"/>
    <property type="project" value="TreeGrafter"/>
</dbReference>
<evidence type="ECO:0000256" key="3">
    <source>
        <dbReference type="ARBA" id="ARBA00022741"/>
    </source>
</evidence>
<name>A0AAV2YKK7_9STRA</name>
<organism evidence="11 12">
    <name type="scientific">Lagenidium giganteum</name>
    <dbReference type="NCBI Taxonomy" id="4803"/>
    <lineage>
        <taxon>Eukaryota</taxon>
        <taxon>Sar</taxon>
        <taxon>Stramenopiles</taxon>
        <taxon>Oomycota</taxon>
        <taxon>Peronosporomycetes</taxon>
        <taxon>Pythiales</taxon>
        <taxon>Pythiaceae</taxon>
    </lineage>
</organism>
<evidence type="ECO:0000256" key="6">
    <source>
        <dbReference type="PROSITE-ProRule" id="PRU10141"/>
    </source>
</evidence>
<sequence length="470" mass="53597">MSACAAVTNNDAALTPEHELCTPRKPKSRTRTSSYCKYSENAWDPDDSELVTLRMTDFEVMGVLGVGTYGVVKLAKHIRSGSSVALKVLSKEHVVSMRQEKHILRERMVHMRLRHPFIARLYGTFQDEDCLYLVIEYLPGGELWSVVYANDEGSDAAQQENDEQEPLPSDDSPALLDVISVAVTTSKQDQQTIANEEQLNQELMSSKDDAPRSPTSTRGRRRSDAPAVTLDARSRGLLRNRFGGLKEVHSAFYLACVLCALEYVHREDMLYRDLKLENLVLDRQGYPKVLDFGFAKPNAAKTSRNMTLCGSMDYMAPEILLHEPHDQRADVWSFGVLMYEMLLGNTPFYHDNPREQGRRITNDPVLFPADFEEEHPLACDLISRLLVKNPDERIRRMHDIKLHAFFARYYDSAKSWELLLKKQLPPPFVPKLSGPFDTSFFQTIDEEEEDELNEFVQPYVDDGSDIFSAF</sequence>
<evidence type="ECO:0000313" key="12">
    <source>
        <dbReference type="Proteomes" id="UP001146120"/>
    </source>
</evidence>
<evidence type="ECO:0000259" key="9">
    <source>
        <dbReference type="PROSITE" id="PS50011"/>
    </source>
</evidence>
<dbReference type="Gene3D" id="1.10.510.10">
    <property type="entry name" value="Transferase(Phosphotransferase) domain 1"/>
    <property type="match status" value="1"/>
</dbReference>
<dbReference type="Pfam" id="PF00069">
    <property type="entry name" value="Pkinase"/>
    <property type="match status" value="2"/>
</dbReference>
<keyword evidence="1 7" id="KW-0723">Serine/threonine-protein kinase</keyword>
<dbReference type="Proteomes" id="UP001146120">
    <property type="component" value="Unassembled WGS sequence"/>
</dbReference>
<dbReference type="PANTHER" id="PTHR24353">
    <property type="entry name" value="CYCLIC NUCLEOTIDE-DEPENDENT PROTEIN KINASE"/>
    <property type="match status" value="1"/>
</dbReference>
<keyword evidence="2" id="KW-0808">Transferase</keyword>
<evidence type="ECO:0000256" key="4">
    <source>
        <dbReference type="ARBA" id="ARBA00022777"/>
    </source>
</evidence>
<accession>A0AAV2YKK7</accession>
<protein>
    <recommendedName>
        <fullName evidence="13">AGC protein kinase</fullName>
    </recommendedName>
</protein>
<dbReference type="PROSITE" id="PS00107">
    <property type="entry name" value="PROTEIN_KINASE_ATP"/>
    <property type="match status" value="1"/>
</dbReference>
<feature type="domain" description="Protein kinase" evidence="9">
    <location>
        <begin position="58"/>
        <end position="406"/>
    </location>
</feature>
<dbReference type="SUPFAM" id="SSF56112">
    <property type="entry name" value="Protein kinase-like (PK-like)"/>
    <property type="match status" value="1"/>
</dbReference>
<keyword evidence="4" id="KW-0418">Kinase</keyword>
<reference evidence="11" key="1">
    <citation type="submission" date="2022-11" db="EMBL/GenBank/DDBJ databases">
        <authorList>
            <person name="Morgan W.R."/>
            <person name="Tartar A."/>
        </authorList>
    </citation>
    <scope>NUCLEOTIDE SEQUENCE</scope>
    <source>
        <strain evidence="11">ARSEF 373</strain>
    </source>
</reference>
<dbReference type="PROSITE" id="PS00108">
    <property type="entry name" value="PROTEIN_KINASE_ST"/>
    <property type="match status" value="1"/>
</dbReference>
<dbReference type="PROSITE" id="PS50011">
    <property type="entry name" value="PROTEIN_KINASE_DOM"/>
    <property type="match status" value="1"/>
</dbReference>
<keyword evidence="5 6" id="KW-0067">ATP-binding</keyword>
<dbReference type="EMBL" id="DAKRPA010000255">
    <property type="protein sequence ID" value="DAZ94353.1"/>
    <property type="molecule type" value="Genomic_DNA"/>
</dbReference>
<evidence type="ECO:0000256" key="7">
    <source>
        <dbReference type="RuleBase" id="RU000304"/>
    </source>
</evidence>
<evidence type="ECO:0000256" key="2">
    <source>
        <dbReference type="ARBA" id="ARBA00022679"/>
    </source>
</evidence>
<dbReference type="AlphaFoldDB" id="A0AAV2YKK7"/>
<evidence type="ECO:0000259" key="10">
    <source>
        <dbReference type="PROSITE" id="PS51285"/>
    </source>
</evidence>
<evidence type="ECO:0008006" key="13">
    <source>
        <dbReference type="Google" id="ProtNLM"/>
    </source>
</evidence>
<dbReference type="SMART" id="SM00220">
    <property type="entry name" value="S_TKc"/>
    <property type="match status" value="1"/>
</dbReference>
<comment type="caution">
    <text evidence="11">The sequence shown here is derived from an EMBL/GenBank/DDBJ whole genome shotgun (WGS) entry which is preliminary data.</text>
</comment>
<dbReference type="PROSITE" id="PS51285">
    <property type="entry name" value="AGC_KINASE_CTER"/>
    <property type="match status" value="1"/>
</dbReference>
<dbReference type="GO" id="GO:0005524">
    <property type="term" value="F:ATP binding"/>
    <property type="evidence" value="ECO:0007669"/>
    <property type="project" value="UniProtKB-UniRule"/>
</dbReference>
<dbReference type="PANTHER" id="PTHR24353:SF37">
    <property type="entry name" value="CAMP-DEPENDENT PROTEIN KINASE CATALYTIC SUBUNIT PRKX"/>
    <property type="match status" value="1"/>
</dbReference>
<dbReference type="SMART" id="SM00133">
    <property type="entry name" value="S_TK_X"/>
    <property type="match status" value="1"/>
</dbReference>
<evidence type="ECO:0000313" key="11">
    <source>
        <dbReference type="EMBL" id="DAZ94353.1"/>
    </source>
</evidence>
<feature type="region of interest" description="Disordered" evidence="8">
    <location>
        <begin position="200"/>
        <end position="226"/>
    </location>
</feature>
<gene>
    <name evidence="11" type="ORF">N0F65_000917</name>
</gene>
<dbReference type="InterPro" id="IPR000719">
    <property type="entry name" value="Prot_kinase_dom"/>
</dbReference>
<dbReference type="InterPro" id="IPR008271">
    <property type="entry name" value="Ser/Thr_kinase_AS"/>
</dbReference>
<dbReference type="InterPro" id="IPR011009">
    <property type="entry name" value="Kinase-like_dom_sf"/>
</dbReference>
<evidence type="ECO:0000256" key="8">
    <source>
        <dbReference type="SAM" id="MobiDB-lite"/>
    </source>
</evidence>
<keyword evidence="12" id="KW-1185">Reference proteome</keyword>
<reference evidence="11" key="2">
    <citation type="journal article" date="2023" name="Microbiol Resour">
        <title>Decontamination and Annotation of the Draft Genome Sequence of the Oomycete Lagenidium giganteum ARSEF 373.</title>
        <authorList>
            <person name="Morgan W.R."/>
            <person name="Tartar A."/>
        </authorList>
    </citation>
    <scope>NUCLEOTIDE SEQUENCE</scope>
    <source>
        <strain evidence="11">ARSEF 373</strain>
    </source>
</reference>
<feature type="domain" description="AGC-kinase C-terminal" evidence="10">
    <location>
        <begin position="412"/>
        <end position="470"/>
    </location>
</feature>
<keyword evidence="3 6" id="KW-0547">Nucleotide-binding</keyword>